<dbReference type="EMBL" id="BRXW01000173">
    <property type="protein sequence ID" value="GMI12184.1"/>
    <property type="molecule type" value="Genomic_DNA"/>
</dbReference>
<organism evidence="1 2">
    <name type="scientific">Triparma laevis f. longispina</name>
    <dbReference type="NCBI Taxonomy" id="1714387"/>
    <lineage>
        <taxon>Eukaryota</taxon>
        <taxon>Sar</taxon>
        <taxon>Stramenopiles</taxon>
        <taxon>Ochrophyta</taxon>
        <taxon>Bolidophyceae</taxon>
        <taxon>Parmales</taxon>
        <taxon>Triparmaceae</taxon>
        <taxon>Triparma</taxon>
    </lineage>
</organism>
<sequence length="152" mass="17225">MPLTTFICPVTSTTELIDAYHTLVEHNTLEQQKLGSYNISAFTLLNPTSGCSINSLMKEAEMESWEFEELNHYNRGGDIDSTMTLVKLNGIVYFEIANEDYGECTFEWLKIHSERTWYGTAGKPENWGTKKCELIGTSSDIQELIKILQANS</sequence>
<keyword evidence="2" id="KW-1185">Reference proteome</keyword>
<gene>
    <name evidence="1" type="ORF">TrLO_g9781</name>
</gene>
<proteinExistence type="predicted"/>
<comment type="caution">
    <text evidence="1">The sequence shown here is derived from an EMBL/GenBank/DDBJ whole genome shotgun (WGS) entry which is preliminary data.</text>
</comment>
<dbReference type="Proteomes" id="UP001165122">
    <property type="component" value="Unassembled WGS sequence"/>
</dbReference>
<name>A0A9W7KUN5_9STRA</name>
<accession>A0A9W7KUN5</accession>
<dbReference type="OrthoDB" id="10419476at2759"/>
<reference evidence="2" key="1">
    <citation type="journal article" date="2023" name="Commun. Biol.">
        <title>Genome analysis of Parmales, the sister group of diatoms, reveals the evolutionary specialization of diatoms from phago-mixotrophs to photoautotrophs.</title>
        <authorList>
            <person name="Ban H."/>
            <person name="Sato S."/>
            <person name="Yoshikawa S."/>
            <person name="Yamada K."/>
            <person name="Nakamura Y."/>
            <person name="Ichinomiya M."/>
            <person name="Sato N."/>
            <person name="Blanc-Mathieu R."/>
            <person name="Endo H."/>
            <person name="Kuwata A."/>
            <person name="Ogata H."/>
        </authorList>
    </citation>
    <scope>NUCLEOTIDE SEQUENCE [LARGE SCALE GENOMIC DNA]</scope>
    <source>
        <strain evidence="2">NIES 3700</strain>
    </source>
</reference>
<evidence type="ECO:0000313" key="2">
    <source>
        <dbReference type="Proteomes" id="UP001165122"/>
    </source>
</evidence>
<protein>
    <submittedName>
        <fullName evidence="1">Uncharacterized protein</fullName>
    </submittedName>
</protein>
<evidence type="ECO:0000313" key="1">
    <source>
        <dbReference type="EMBL" id="GMI12184.1"/>
    </source>
</evidence>
<dbReference type="AlphaFoldDB" id="A0A9W7KUN5"/>